<feature type="compositionally biased region" description="Polar residues" evidence="1">
    <location>
        <begin position="2039"/>
        <end position="2072"/>
    </location>
</feature>
<feature type="domain" description="Protein kinase" evidence="2">
    <location>
        <begin position="2487"/>
        <end position="2917"/>
    </location>
</feature>
<feature type="region of interest" description="Disordered" evidence="1">
    <location>
        <begin position="2782"/>
        <end position="2803"/>
    </location>
</feature>
<dbReference type="GO" id="GO:0005634">
    <property type="term" value="C:nucleus"/>
    <property type="evidence" value="ECO:0007669"/>
    <property type="project" value="TreeGrafter"/>
</dbReference>
<dbReference type="eggNOG" id="ENOG502S5S8">
    <property type="taxonomic scope" value="Eukaryota"/>
</dbReference>
<feature type="compositionally biased region" description="Low complexity" evidence="1">
    <location>
        <begin position="1141"/>
        <end position="1155"/>
    </location>
</feature>
<keyword evidence="4" id="KW-1185">Reference proteome</keyword>
<feature type="region of interest" description="Disordered" evidence="1">
    <location>
        <begin position="930"/>
        <end position="961"/>
    </location>
</feature>
<proteinExistence type="predicted"/>
<feature type="compositionally biased region" description="Gly residues" evidence="1">
    <location>
        <begin position="790"/>
        <end position="800"/>
    </location>
</feature>
<feature type="compositionally biased region" description="Polar residues" evidence="1">
    <location>
        <begin position="840"/>
        <end position="851"/>
    </location>
</feature>
<feature type="region of interest" description="Disordered" evidence="1">
    <location>
        <begin position="1791"/>
        <end position="1826"/>
    </location>
</feature>
<dbReference type="Gene3D" id="1.10.510.10">
    <property type="entry name" value="Transferase(Phosphotransferase) domain 1"/>
    <property type="match status" value="1"/>
</dbReference>
<feature type="region of interest" description="Disordered" evidence="1">
    <location>
        <begin position="1124"/>
        <end position="1245"/>
    </location>
</feature>
<feature type="compositionally biased region" description="Polar residues" evidence="1">
    <location>
        <begin position="3098"/>
        <end position="3109"/>
    </location>
</feature>
<feature type="region of interest" description="Disordered" evidence="1">
    <location>
        <begin position="1877"/>
        <end position="1954"/>
    </location>
</feature>
<evidence type="ECO:0000256" key="1">
    <source>
        <dbReference type="SAM" id="MobiDB-lite"/>
    </source>
</evidence>
<feature type="region of interest" description="Disordered" evidence="1">
    <location>
        <begin position="477"/>
        <end position="523"/>
    </location>
</feature>
<feature type="region of interest" description="Disordered" evidence="1">
    <location>
        <begin position="985"/>
        <end position="1027"/>
    </location>
</feature>
<dbReference type="PANTHER" id="PTHR44167">
    <property type="entry name" value="OVARIAN-SPECIFIC SERINE/THREONINE-PROTEIN KINASE LOK-RELATED"/>
    <property type="match status" value="1"/>
</dbReference>
<feature type="region of interest" description="Disordered" evidence="1">
    <location>
        <begin position="1"/>
        <end position="47"/>
    </location>
</feature>
<feature type="compositionally biased region" description="Basic and acidic residues" evidence="1">
    <location>
        <begin position="995"/>
        <end position="1009"/>
    </location>
</feature>
<dbReference type="PROSITE" id="PS50011">
    <property type="entry name" value="PROTEIN_KINASE_DOM"/>
    <property type="match status" value="1"/>
</dbReference>
<sequence length="3213" mass="336818">MIGVLRPQTTPSGSNNPSRESGSLVQGSRRETKTTNTPAQRYLAPDGCDDARHLATYALAEDPAGDDASVTASTSPRLIGGHSSDVYSTRGDKRAPPQLRPARLAVAVVQSTSDGHQVKALDNRAEVGTICVAVAHQALNRASHTHLGTAGPGESMLNTNLSAFGATGLSPLSASAGTLRKIVRRCAQLFAPRAAGREAHGSEEACLVLYCKLPGGVIMASPLDGPAFRLRKDVGAVEGKRSVGREATDGAQQKSWTLPAEGFEALCDLEDSVAPGLPTLAREMARDGNCVANESGGATRPLAEEISLRISGDNEDRQSYVVIPRVAGIVFARLGPAGPRAVTGGHASDVGSSGRACVRASVVMARLEREDGGTGTLAVRHRYVLEELDVFRGDGDFRDCSRAVNTERASAKKITRRYLSLPVAYADLLEEATSPSPSPGGKFFSSRICSRWRRRHKHRAGANQVVPDVGEDIGFEDERGKRLLGPEQPVREDRRAAGSRKPSQREPPSATAPRAGGVSTRYQPEEPQELALTVRGVQAASLDQAIRWASTREVVWAVLAAACRPEDGGCRTAAETRGDAAQTTAVCAAGAARALLARVFGNGTPDRGTARISDKEAPIVLGRWWEGFCAAAAPFCCDDGGGQGTLPLLREAPRFLLEGMLEIPAVETAFLERGLVRHLADVLHLALVQMKSAREEEELCDHHSTGYPCTGNASPCGMTNLPDGDANASGPSHGTIGAIIRPIKEEGGASSSPEADPRDQRLPWWLIFHQRRGKACCRHSDHAFEDALKTGGGSADGGSTGRSCRMVSGDSKGERVGRGPDTSRKDDANDCLNVAAGNDSLGSESVPTPSVSEHREREGIVQRRTGHGTDVVAHRERISPPMLRLDALDSILATKEWGSPRGSSQRAAVTLSTASTRAAPEHLPTFLSARGATSRASARHGSGCSLRTGRTTQRDWTASTGCPTVRSVSPTVVTDVDAAASCPLPLPLPQPLLSNDRDPVRGDDGRGGEEVGSGGSDGGGDGERCGASGDEMCLGGGGGVVVGTRAASGGGSIPPAVEQAPGKTDGSGIIEDDDGNLLHNSDTADTVVPATHGGGYVSVRKEMPRLSLEELPVTRTAAEATSVAVDRDSPCTSGTTFARVSPRASPASPKQSPAPGYAEHSTEPGGGYLVLSPPVVDGGRGYSARHSPHQATQNGALEQVDRTPDCRPGSTPSATAITGDTFEGPSDGVRSQNHPPAVENSDRVDHGSLRALPTYDSPVTLVVDLARGSALVFAPLSRPSRAQQKRQATAHVFGAAVAIAKMLLSLLPSTPAERDPEDRLVAALEVLSFVGALSWTDGNAWATAPVTTTCGSKPAVVGHARRIDAGPHDTRREPSVWPLELDNVGIALLSRAGEVHLDRRLSVLRVQCQRTDHDECGEEMTSQSHRSHVHNACRLGLECGWMTRLFLRRVLAAGAFNSEWRSVLSAEQSVDALRFCGRAFEMLQRGLRCTCSSGASYDIGRSDDNHEVQEDSAEMAQRCSGHAEESLLLTAPAAVDLARLVVVLVRQPVAWGENPAWAALTLGSAASRRDGEGAIVPVLVELLNQLISVTSTEDGDASQGVGAEAGQHWRQAHGGHTLLEGAQALERRLTGGGDVMDELLFSLLGSSAAIVRRAGTLLETLQETSDSAVPERVDKDEKEISKAAALVAREMAPIFRPDGLILKMMTTPLQSGSSIEEATDTSATVPTKQPDVGSPIPSPCLAAAAAVRLSAAYFSLYGRTPSREEQDLVRLEAFVDPLFSRFRKECEALLGQSQPEGSHEAPPSERVRQAACAARNEPKTEQEGTAARRRGSVLLCRLHLEALVELAAVQDAAVRKRLDDCRVAPFLVERVLGVGGDAAGTTKKSPRPVHGSVENSSCCDATVTSRSSLSRSPSAEHLSSVNGSGITSPTHQVAKTDTAETCGASSSSAVAENATTSLSVGDRVDGLVSVKRGRPRWFPGRVAGMNGDDGTVHVCFDDGDEEIRKDPAELRPSRKRDTERVKGRSRSTLPRPAGGGTAASATQKGGHQLATTKEQSKPRVSSRPTSDVTNSVIPPPATQTKRSDAVAGKECSSHGNRNAPVESGARRSAWAGGDATVATMFEGGGDVPATAIAADDGGIGAAEADSEDDDAYFVIQSVLDDASAVSNNGRPSVAADSAASMSVVPRIDLQSPVFRTRVSSSQLGPGSSLSTPTTGGARILDTVRGAAGSRSEASLSTAVFPSGRSSRVLRPPLFTDRPSAIGGGGSSSRGFSMVRSASVLSDTRPPMADSGGRVTEREITGLLKNDGESSSDEDEEEEEGEEEEERPEKGVPLPEAGNSRSPRQLPQCRRHKVETDNERDAGAGGHPQGAKRMSEEEAVRLRDDDKNNQVLPRVNYENDLSVIQRYAVELLLCMATAPSGHGNSPAWEHILPPTSARGSVEIASLRAFFDSDRNAHIVPSLRSQWHPEVAVLAKLVCTALFDAQSYSLDGDHIGAGRFGGVIVSECPLPLGGGRYHLASAQASSTPSSAGKEDGLESPTRLAESSLSVPPRRSKSGREQGEVALKVIGRDDLDDAVGQNVFLEALALRALADVPGVCRLYDFGVTPTSYVLVLERCACSLNDWRSARSDNDKDDLSTSPCGPRSDAEVALYLAVFRQIVAAVGAMAARGVIHFDLKCDNVLVRGGSSRTEYHECLTSSPTAAGLRTVLAMEQDIVPSVCVTDFGEAIVGRRRRCPPKATDAFPAAAGPDPGSATNGDEFFFDVRGSRGTERIQSPEMVLLSGRGGGTGGGGPSSADPAVGADRGESAGGITTASDVWSLGCLLYELLSMQPLFRDLQWSEFFVTLTAGEVVGGAGNGTVPVAEGASVPPLPPPLSLCPFAALGCAKAVKTLLEAMLVRNPAKRPSALRVVSVVDEALTAVVSSLPVGSEKHPPTTITRPKTKNQSATSLGSPDANTHSMPRGQGDSPGGEHSQVEHQTEVVAHSGRGSGGQATTEAAAGRAPFHPSTTVGALRSFAAKQQSGVLGGKGENLAACPARQQLGSETMVCCNTTVWRDCCVGAAAGGTSALAVDEMAPLGIILPALGISHIVCVNTTYGNPATSKQQQSDSRTPGKKSRILSVSVRTEKDRSREETGGASPPSSAARLVRDVAEFATGPRVLFAGVGGGCGGEAGAVAMAWAMERTGKGAYETMLSFRQACAEFWVETATIKSVLG</sequence>
<dbReference type="PROSITE" id="PS00108">
    <property type="entry name" value="PROTEIN_KINASE_ST"/>
    <property type="match status" value="1"/>
</dbReference>
<feature type="compositionally biased region" description="Basic and acidic residues" evidence="1">
    <location>
        <begin position="811"/>
        <end position="828"/>
    </location>
</feature>
<feature type="compositionally biased region" description="Low complexity" evidence="1">
    <location>
        <begin position="1905"/>
        <end position="1920"/>
    </location>
</feature>
<feature type="region of interest" description="Disordered" evidence="1">
    <location>
        <begin position="1996"/>
        <end position="2108"/>
    </location>
</feature>
<dbReference type="InParanoid" id="D7G0M8"/>
<dbReference type="CDD" id="cd04508">
    <property type="entry name" value="Tudor_SF"/>
    <property type="match status" value="1"/>
</dbReference>
<dbReference type="GO" id="GO:0044773">
    <property type="term" value="P:mitotic DNA damage checkpoint signaling"/>
    <property type="evidence" value="ECO:0007669"/>
    <property type="project" value="TreeGrafter"/>
</dbReference>
<dbReference type="GO" id="GO:0004674">
    <property type="term" value="F:protein serine/threonine kinase activity"/>
    <property type="evidence" value="ECO:0007669"/>
    <property type="project" value="TreeGrafter"/>
</dbReference>
<feature type="compositionally biased region" description="Low complexity" evidence="1">
    <location>
        <begin position="930"/>
        <end position="943"/>
    </location>
</feature>
<feature type="compositionally biased region" description="Basic and acidic residues" evidence="1">
    <location>
        <begin position="3123"/>
        <end position="3133"/>
    </location>
</feature>
<feature type="compositionally biased region" description="Gly residues" evidence="1">
    <location>
        <begin position="2782"/>
        <end position="2792"/>
    </location>
</feature>
<feature type="compositionally biased region" description="Basic and acidic residues" evidence="1">
    <location>
        <begin position="2372"/>
        <end position="2386"/>
    </location>
</feature>
<accession>D7G0M8</accession>
<feature type="region of interest" description="Disordered" evidence="1">
    <location>
        <begin position="2198"/>
        <end position="2217"/>
    </location>
</feature>
<dbReference type="InterPro" id="IPR008271">
    <property type="entry name" value="Ser/Thr_kinase_AS"/>
</dbReference>
<feature type="compositionally biased region" description="Polar residues" evidence="1">
    <location>
        <begin position="1921"/>
        <end position="1935"/>
    </location>
</feature>
<dbReference type="Proteomes" id="UP000002630">
    <property type="component" value="Linkage Group LG18"/>
</dbReference>
<dbReference type="InterPro" id="IPR011009">
    <property type="entry name" value="Kinase-like_dom_sf"/>
</dbReference>
<feature type="compositionally biased region" description="Basic and acidic residues" evidence="1">
    <location>
        <begin position="2002"/>
        <end position="2022"/>
    </location>
</feature>
<protein>
    <recommendedName>
        <fullName evidence="2">Protein kinase domain-containing protein</fullName>
    </recommendedName>
</protein>
<evidence type="ECO:0000259" key="2">
    <source>
        <dbReference type="PROSITE" id="PS50011"/>
    </source>
</evidence>
<dbReference type="SUPFAM" id="SSF56112">
    <property type="entry name" value="Protein kinase-like (PK-like)"/>
    <property type="match status" value="1"/>
</dbReference>
<feature type="region of interest" description="Disordered" evidence="1">
    <location>
        <begin position="2519"/>
        <end position="2559"/>
    </location>
</feature>
<feature type="compositionally biased region" description="Low complexity" evidence="1">
    <location>
        <begin position="2519"/>
        <end position="2529"/>
    </location>
</feature>
<feature type="compositionally biased region" description="Polar residues" evidence="1">
    <location>
        <begin position="2231"/>
        <end position="2245"/>
    </location>
</feature>
<feature type="compositionally biased region" description="Polar residues" evidence="1">
    <location>
        <begin position="1893"/>
        <end position="1904"/>
    </location>
</feature>
<name>D7G0M8_ECTSI</name>
<dbReference type="Gene3D" id="2.30.30.140">
    <property type="match status" value="1"/>
</dbReference>
<feature type="compositionally biased region" description="Acidic residues" evidence="1">
    <location>
        <begin position="2309"/>
        <end position="2325"/>
    </location>
</feature>
<evidence type="ECO:0000313" key="4">
    <source>
        <dbReference type="Proteomes" id="UP000002630"/>
    </source>
</evidence>
<feature type="region of interest" description="Disordered" evidence="1">
    <location>
        <begin position="2225"/>
        <end position="2386"/>
    </location>
</feature>
<feature type="compositionally biased region" description="Basic and acidic residues" evidence="1">
    <location>
        <begin position="1797"/>
        <end position="1808"/>
    </location>
</feature>
<dbReference type="EMBL" id="FN649743">
    <property type="protein sequence ID" value="CBJ33057.1"/>
    <property type="molecule type" value="Genomic_DNA"/>
</dbReference>
<dbReference type="SMART" id="SM00220">
    <property type="entry name" value="S_TKc"/>
    <property type="match status" value="1"/>
</dbReference>
<dbReference type="GO" id="GO:0005524">
    <property type="term" value="F:ATP binding"/>
    <property type="evidence" value="ECO:0007669"/>
    <property type="project" value="InterPro"/>
</dbReference>
<dbReference type="OrthoDB" id="568369at2759"/>
<dbReference type="EMBL" id="FN648612">
    <property type="protein sequence ID" value="CBJ33057.1"/>
    <property type="molecule type" value="Genomic_DNA"/>
</dbReference>
<organism evidence="3 4">
    <name type="scientific">Ectocarpus siliculosus</name>
    <name type="common">Brown alga</name>
    <name type="synonym">Conferva siliculosa</name>
    <dbReference type="NCBI Taxonomy" id="2880"/>
    <lineage>
        <taxon>Eukaryota</taxon>
        <taxon>Sar</taxon>
        <taxon>Stramenopiles</taxon>
        <taxon>Ochrophyta</taxon>
        <taxon>PX clade</taxon>
        <taxon>Phaeophyceae</taxon>
        <taxon>Ectocarpales</taxon>
        <taxon>Ectocarpaceae</taxon>
        <taxon>Ectocarpus</taxon>
    </lineage>
</organism>
<feature type="region of interest" description="Disordered" evidence="1">
    <location>
        <begin position="63"/>
        <end position="96"/>
    </location>
</feature>
<gene>
    <name evidence="3" type="ORF">Esi_0413_0014</name>
</gene>
<evidence type="ECO:0000313" key="3">
    <source>
        <dbReference type="EMBL" id="CBJ33057.1"/>
    </source>
</evidence>
<feature type="compositionally biased region" description="Polar residues" evidence="1">
    <location>
        <begin position="7"/>
        <end position="26"/>
    </location>
</feature>
<feature type="region of interest" description="Disordered" evidence="1">
    <location>
        <begin position="2924"/>
        <end position="3005"/>
    </location>
</feature>
<dbReference type="InterPro" id="IPR000719">
    <property type="entry name" value="Prot_kinase_dom"/>
</dbReference>
<dbReference type="PANTHER" id="PTHR44167:SF30">
    <property type="entry name" value="PHOSPHORYLASE KINASE"/>
    <property type="match status" value="1"/>
</dbReference>
<dbReference type="Pfam" id="PF00069">
    <property type="entry name" value="Pkinase"/>
    <property type="match status" value="1"/>
</dbReference>
<feature type="compositionally biased region" description="Polar residues" evidence="1">
    <location>
        <begin position="1943"/>
        <end position="1954"/>
    </location>
</feature>
<reference evidence="3 4" key="1">
    <citation type="journal article" date="2010" name="Nature">
        <title>The Ectocarpus genome and the independent evolution of multicellularity in brown algae.</title>
        <authorList>
            <person name="Cock J.M."/>
            <person name="Sterck L."/>
            <person name="Rouze P."/>
            <person name="Scornet D."/>
            <person name="Allen A.E."/>
            <person name="Amoutzias G."/>
            <person name="Anthouard V."/>
            <person name="Artiguenave F."/>
            <person name="Aury J.M."/>
            <person name="Badger J.H."/>
            <person name="Beszteri B."/>
            <person name="Billiau K."/>
            <person name="Bonnet E."/>
            <person name="Bothwell J.H."/>
            <person name="Bowler C."/>
            <person name="Boyen C."/>
            <person name="Brownlee C."/>
            <person name="Carrano C.J."/>
            <person name="Charrier B."/>
            <person name="Cho G.Y."/>
            <person name="Coelho S.M."/>
            <person name="Collen J."/>
            <person name="Corre E."/>
            <person name="Da Silva C."/>
            <person name="Delage L."/>
            <person name="Delaroque N."/>
            <person name="Dittami S.M."/>
            <person name="Doulbeau S."/>
            <person name="Elias M."/>
            <person name="Farnham G."/>
            <person name="Gachon C.M."/>
            <person name="Gschloessl B."/>
            <person name="Heesch S."/>
            <person name="Jabbari K."/>
            <person name="Jubin C."/>
            <person name="Kawai H."/>
            <person name="Kimura K."/>
            <person name="Kloareg B."/>
            <person name="Kupper F.C."/>
            <person name="Lang D."/>
            <person name="Le Bail A."/>
            <person name="Leblanc C."/>
            <person name="Lerouge P."/>
            <person name="Lohr M."/>
            <person name="Lopez P.J."/>
            <person name="Martens C."/>
            <person name="Maumus F."/>
            <person name="Michel G."/>
            <person name="Miranda-Saavedra D."/>
            <person name="Morales J."/>
            <person name="Moreau H."/>
            <person name="Motomura T."/>
            <person name="Nagasato C."/>
            <person name="Napoli C.A."/>
            <person name="Nelson D.R."/>
            <person name="Nyvall-Collen P."/>
            <person name="Peters A.F."/>
            <person name="Pommier C."/>
            <person name="Potin P."/>
            <person name="Poulain J."/>
            <person name="Quesneville H."/>
            <person name="Read B."/>
            <person name="Rensing S.A."/>
            <person name="Ritter A."/>
            <person name="Rousvoal S."/>
            <person name="Samanta M."/>
            <person name="Samson G."/>
            <person name="Schroeder D.C."/>
            <person name="Segurens B."/>
            <person name="Strittmatter M."/>
            <person name="Tonon T."/>
            <person name="Tregear J.W."/>
            <person name="Valentin K."/>
            <person name="von Dassow P."/>
            <person name="Yamagishi T."/>
            <person name="Van de Peer Y."/>
            <person name="Wincker P."/>
        </authorList>
    </citation>
    <scope>NUCLEOTIDE SEQUENCE [LARGE SCALE GENOMIC DNA]</scope>
    <source>
        <strain evidence="4">Ec32 / CCAP1310/4</strain>
    </source>
</reference>
<feature type="compositionally biased region" description="Gly residues" evidence="1">
    <location>
        <begin position="1010"/>
        <end position="1019"/>
    </location>
</feature>
<feature type="compositionally biased region" description="Polar residues" evidence="1">
    <location>
        <begin position="948"/>
        <end position="961"/>
    </location>
</feature>
<dbReference type="STRING" id="2880.D7G0M8"/>
<feature type="compositionally biased region" description="Polar residues" evidence="1">
    <location>
        <begin position="2934"/>
        <end position="2958"/>
    </location>
</feature>
<feature type="region of interest" description="Disordered" evidence="1">
    <location>
        <begin position="3098"/>
        <end position="3141"/>
    </location>
</feature>
<feature type="region of interest" description="Disordered" evidence="1">
    <location>
        <begin position="788"/>
        <end position="858"/>
    </location>
</feature>
<feature type="compositionally biased region" description="Low complexity" evidence="1">
    <location>
        <begin position="2268"/>
        <end position="2278"/>
    </location>
</feature>
<feature type="compositionally biased region" description="Low complexity" evidence="1">
    <location>
        <begin position="2199"/>
        <end position="2210"/>
    </location>
</feature>